<name>A0A542DIJ9_AMYCI</name>
<dbReference type="GO" id="GO:0004222">
    <property type="term" value="F:metalloendopeptidase activity"/>
    <property type="evidence" value="ECO:0007669"/>
    <property type="project" value="InterPro"/>
</dbReference>
<comment type="caution">
    <text evidence="9">The sequence shown here is derived from an EMBL/GenBank/DDBJ whole genome shotgun (WGS) entry which is preliminary data.</text>
</comment>
<keyword evidence="6" id="KW-0645">Protease</keyword>
<keyword evidence="10" id="KW-1185">Reference proteome</keyword>
<sequence length="185" mass="20359">MSRKLFAALTLLFSLALAQLVGVPAATAAPAPETQQVRTLYYDSSRAAEFRDAMDEGARIWNESVSNVRLERGSPASITIIADNGWPRAQVRRLGSGTIWMGRQAVNQGHDEIRIAAHEFGHLLGLPDRRTGLCEDLMSGASAGTSCTNPYPNRAERAEVERNFGGWRPAESFRGFFPERELAVR</sequence>
<feature type="chain" id="PRO_5038905971" description="Extracellular small neutral protease" evidence="8">
    <location>
        <begin position="29"/>
        <end position="185"/>
    </location>
</feature>
<evidence type="ECO:0000256" key="6">
    <source>
        <dbReference type="ARBA" id="ARBA00023049"/>
    </source>
</evidence>
<comment type="similarity">
    <text evidence="2">Belongs to the peptidase M7 family.</text>
</comment>
<keyword evidence="8" id="KW-0732">Signal</keyword>
<comment type="catalytic activity">
    <reaction evidence="1">
        <text>Hydrolyzes proteins with a preference for Tyr or Phe in the P1' position. Has no action on amino-acid p-nitroanilides.</text>
        <dbReference type="EC" id="3.4.24.77"/>
    </reaction>
</comment>
<reference evidence="9 10" key="1">
    <citation type="submission" date="2019-06" db="EMBL/GenBank/DDBJ databases">
        <title>Sequencing the genomes of 1000 actinobacteria strains.</title>
        <authorList>
            <person name="Klenk H.-P."/>
        </authorList>
    </citation>
    <scope>NUCLEOTIDE SEQUENCE [LARGE SCALE GENOMIC DNA]</scope>
    <source>
        <strain evidence="9 10">DSM 45679</strain>
    </source>
</reference>
<evidence type="ECO:0000256" key="4">
    <source>
        <dbReference type="ARBA" id="ARBA00019129"/>
    </source>
</evidence>
<dbReference type="EC" id="3.4.24.77" evidence="3"/>
<dbReference type="Proteomes" id="UP000320876">
    <property type="component" value="Unassembled WGS sequence"/>
</dbReference>
<dbReference type="EMBL" id="VFML01000001">
    <property type="protein sequence ID" value="TQJ02903.1"/>
    <property type="molecule type" value="Genomic_DNA"/>
</dbReference>
<dbReference type="GO" id="GO:0005576">
    <property type="term" value="C:extracellular region"/>
    <property type="evidence" value="ECO:0007669"/>
    <property type="project" value="InterPro"/>
</dbReference>
<keyword evidence="6" id="KW-0482">Metalloprotease</keyword>
<keyword evidence="5" id="KW-0479">Metal-binding</keyword>
<proteinExistence type="inferred from homology"/>
<dbReference type="AlphaFoldDB" id="A0A542DIJ9"/>
<evidence type="ECO:0000256" key="2">
    <source>
        <dbReference type="ARBA" id="ARBA00006571"/>
    </source>
</evidence>
<keyword evidence="6" id="KW-0378">Hydrolase</keyword>
<dbReference type="RefSeq" id="WP_141998248.1">
    <property type="nucleotide sequence ID" value="NZ_VFML01000001.1"/>
</dbReference>
<organism evidence="9 10">
    <name type="scientific">Amycolatopsis cihanbeyliensis</name>
    <dbReference type="NCBI Taxonomy" id="1128664"/>
    <lineage>
        <taxon>Bacteria</taxon>
        <taxon>Bacillati</taxon>
        <taxon>Actinomycetota</taxon>
        <taxon>Actinomycetes</taxon>
        <taxon>Pseudonocardiales</taxon>
        <taxon>Pseudonocardiaceae</taxon>
        <taxon>Amycolatopsis</taxon>
    </lineage>
</organism>
<dbReference type="GO" id="GO:0008270">
    <property type="term" value="F:zinc ion binding"/>
    <property type="evidence" value="ECO:0007669"/>
    <property type="project" value="InterPro"/>
</dbReference>
<evidence type="ECO:0000256" key="3">
    <source>
        <dbReference type="ARBA" id="ARBA00012325"/>
    </source>
</evidence>
<dbReference type="OrthoDB" id="5243084at2"/>
<protein>
    <recommendedName>
        <fullName evidence="4">Extracellular small neutral protease</fullName>
        <ecNumber evidence="3">3.4.24.77</ecNumber>
    </recommendedName>
    <alternativeName>
        <fullName evidence="7">Snapalysin</fullName>
    </alternativeName>
</protein>
<dbReference type="InterPro" id="IPR024079">
    <property type="entry name" value="MetalloPept_cat_dom_sf"/>
</dbReference>
<evidence type="ECO:0000313" key="9">
    <source>
        <dbReference type="EMBL" id="TQJ02903.1"/>
    </source>
</evidence>
<gene>
    <name evidence="9" type="ORF">FB471_2653</name>
</gene>
<dbReference type="PRINTS" id="PR00787">
    <property type="entry name" value="NEUTRALPTASE"/>
</dbReference>
<dbReference type="SUPFAM" id="SSF55486">
    <property type="entry name" value="Metalloproteases ('zincins'), catalytic domain"/>
    <property type="match status" value="1"/>
</dbReference>
<evidence type="ECO:0000256" key="5">
    <source>
        <dbReference type="ARBA" id="ARBA00022723"/>
    </source>
</evidence>
<dbReference type="GO" id="GO:0006508">
    <property type="term" value="P:proteolysis"/>
    <property type="evidence" value="ECO:0007669"/>
    <property type="project" value="InterPro"/>
</dbReference>
<dbReference type="Gene3D" id="3.40.390.10">
    <property type="entry name" value="Collagenase (Catalytic Domain)"/>
    <property type="match status" value="1"/>
</dbReference>
<evidence type="ECO:0000256" key="7">
    <source>
        <dbReference type="ARBA" id="ARBA00029927"/>
    </source>
</evidence>
<evidence type="ECO:0000256" key="8">
    <source>
        <dbReference type="SAM" id="SignalP"/>
    </source>
</evidence>
<dbReference type="Pfam" id="PF02031">
    <property type="entry name" value="Peptidase_M7"/>
    <property type="match status" value="1"/>
</dbReference>
<feature type="signal peptide" evidence="8">
    <location>
        <begin position="1"/>
        <end position="28"/>
    </location>
</feature>
<evidence type="ECO:0000256" key="1">
    <source>
        <dbReference type="ARBA" id="ARBA00000612"/>
    </source>
</evidence>
<dbReference type="InterPro" id="IPR000013">
    <property type="entry name" value="Peptidase_M7"/>
</dbReference>
<evidence type="ECO:0000313" key="10">
    <source>
        <dbReference type="Proteomes" id="UP000320876"/>
    </source>
</evidence>
<accession>A0A542DIJ9</accession>